<comment type="catalytic activity">
    <reaction evidence="17 18">
        <text>a ubiquinone + NADH + 5 H(+)(in) = a ubiquinol + NAD(+) + 4 H(+)(out)</text>
        <dbReference type="Rhea" id="RHEA:29091"/>
        <dbReference type="Rhea" id="RHEA-COMP:9565"/>
        <dbReference type="Rhea" id="RHEA-COMP:9566"/>
        <dbReference type="ChEBI" id="CHEBI:15378"/>
        <dbReference type="ChEBI" id="CHEBI:16389"/>
        <dbReference type="ChEBI" id="CHEBI:17976"/>
        <dbReference type="ChEBI" id="CHEBI:57540"/>
        <dbReference type="ChEBI" id="CHEBI:57945"/>
        <dbReference type="EC" id="7.1.1.2"/>
    </reaction>
</comment>
<dbReference type="GO" id="GO:0006120">
    <property type="term" value="P:mitochondrial electron transport, NADH to ubiquinone"/>
    <property type="evidence" value="ECO:0007669"/>
    <property type="project" value="InterPro"/>
</dbReference>
<evidence type="ECO:0000256" key="6">
    <source>
        <dbReference type="ARBA" id="ARBA00022448"/>
    </source>
</evidence>
<evidence type="ECO:0000256" key="1">
    <source>
        <dbReference type="ARBA" id="ARBA00003257"/>
    </source>
</evidence>
<evidence type="ECO:0000256" key="5">
    <source>
        <dbReference type="ARBA" id="ARBA00021008"/>
    </source>
</evidence>
<evidence type="ECO:0000256" key="3">
    <source>
        <dbReference type="ARBA" id="ARBA00007012"/>
    </source>
</evidence>
<feature type="transmembrane region" description="Helical" evidence="18">
    <location>
        <begin position="259"/>
        <end position="280"/>
    </location>
</feature>
<name>A0A343UQ99_9CUCU</name>
<comment type="subcellular location">
    <subcellularLocation>
        <location evidence="2 18">Mitochondrion inner membrane</location>
        <topology evidence="2 18">Multi-pass membrane protein</topology>
    </subcellularLocation>
</comment>
<comment type="function">
    <text evidence="1">Core subunit of the mitochondrial membrane respiratory chain NADH dehydrogenase (Complex I) that is believed to belong to the minimal assembly required for catalysis. Complex I functions in the transfer of electrons from NADH to the respiratory chain. The immediate electron acceptor for the enzyme is believed to be ubiquinone.</text>
</comment>
<comment type="function">
    <text evidence="18">Core subunit of the mitochondrial membrane respiratory chain NADH dehydrogenase (Complex I) which catalyzes electron transfer from NADH through the respiratory chain, using ubiquinone as an electron acceptor. Essential for the catalytic activity and assembly of complex I.</text>
</comment>
<organism evidence="21">
    <name type="scientific">Rhadinosa nigrocyanea</name>
    <dbReference type="NCBI Taxonomy" id="2093842"/>
    <lineage>
        <taxon>Eukaryota</taxon>
        <taxon>Metazoa</taxon>
        <taxon>Ecdysozoa</taxon>
        <taxon>Arthropoda</taxon>
        <taxon>Hexapoda</taxon>
        <taxon>Insecta</taxon>
        <taxon>Pterygota</taxon>
        <taxon>Neoptera</taxon>
        <taxon>Endopterygota</taxon>
        <taxon>Coleoptera</taxon>
        <taxon>Polyphaga</taxon>
        <taxon>Cucujiformia</taxon>
        <taxon>Chrysomeloidea</taxon>
        <taxon>Chrysomelidae</taxon>
        <taxon>Cassidinae</taxon>
        <taxon>Rhadinosa</taxon>
    </lineage>
</organism>
<dbReference type="RefSeq" id="YP_009470459.1">
    <property type="nucleotide sequence ID" value="NC_037218.1"/>
</dbReference>
<evidence type="ECO:0000256" key="19">
    <source>
        <dbReference type="SAM" id="SignalP"/>
    </source>
</evidence>
<evidence type="ECO:0000256" key="8">
    <source>
        <dbReference type="ARBA" id="ARBA00022692"/>
    </source>
</evidence>
<feature type="transmembrane region" description="Helical" evidence="18">
    <location>
        <begin position="83"/>
        <end position="105"/>
    </location>
</feature>
<feature type="transmembrane region" description="Helical" evidence="18">
    <location>
        <begin position="189"/>
        <end position="207"/>
    </location>
</feature>
<evidence type="ECO:0000256" key="9">
    <source>
        <dbReference type="ARBA" id="ARBA00022792"/>
    </source>
</evidence>
<evidence type="ECO:0000259" key="20">
    <source>
        <dbReference type="Pfam" id="PF00361"/>
    </source>
</evidence>
<dbReference type="AlphaFoldDB" id="A0A343UQ99"/>
<dbReference type="PANTHER" id="PTHR46552:SF1">
    <property type="entry name" value="NADH-UBIQUINONE OXIDOREDUCTASE CHAIN 2"/>
    <property type="match status" value="1"/>
</dbReference>
<feature type="transmembrane region" description="Helical" evidence="18">
    <location>
        <begin position="228"/>
        <end position="247"/>
    </location>
</feature>
<dbReference type="PANTHER" id="PTHR46552">
    <property type="entry name" value="NADH-UBIQUINONE OXIDOREDUCTASE CHAIN 2"/>
    <property type="match status" value="1"/>
</dbReference>
<dbReference type="Pfam" id="PF00361">
    <property type="entry name" value="Proton_antipo_M"/>
    <property type="match status" value="1"/>
</dbReference>
<evidence type="ECO:0000256" key="13">
    <source>
        <dbReference type="ARBA" id="ARBA00023027"/>
    </source>
</evidence>
<evidence type="ECO:0000256" key="16">
    <source>
        <dbReference type="ARBA" id="ARBA00023136"/>
    </source>
</evidence>
<gene>
    <name evidence="21" type="primary">ND2</name>
</gene>
<feature type="signal peptide" evidence="19">
    <location>
        <begin position="1"/>
        <end position="23"/>
    </location>
</feature>
<keyword evidence="13 18" id="KW-0520">NAD</keyword>
<feature type="transmembrane region" description="Helical" evidence="18">
    <location>
        <begin position="166"/>
        <end position="183"/>
    </location>
</feature>
<evidence type="ECO:0000256" key="18">
    <source>
        <dbReference type="RuleBase" id="RU003403"/>
    </source>
</evidence>
<dbReference type="InterPro" id="IPR050175">
    <property type="entry name" value="Complex_I_Subunit_2"/>
</dbReference>
<dbReference type="EC" id="7.1.1.2" evidence="4 18"/>
<keyword evidence="14 18" id="KW-0830">Ubiquinone</keyword>
<evidence type="ECO:0000256" key="12">
    <source>
        <dbReference type="ARBA" id="ARBA00022989"/>
    </source>
</evidence>
<keyword evidence="6" id="KW-0813">Transport</keyword>
<keyword evidence="11 18" id="KW-0249">Electron transport</keyword>
<keyword evidence="9 18" id="KW-0999">Mitochondrion inner membrane</keyword>
<dbReference type="EMBL" id="MF041978">
    <property type="protein sequence ID" value="AVF96874.1"/>
    <property type="molecule type" value="Genomic_DNA"/>
</dbReference>
<dbReference type="GeneID" id="36278394"/>
<evidence type="ECO:0000256" key="10">
    <source>
        <dbReference type="ARBA" id="ARBA00022967"/>
    </source>
</evidence>
<evidence type="ECO:0000256" key="17">
    <source>
        <dbReference type="ARBA" id="ARBA00049551"/>
    </source>
</evidence>
<proteinExistence type="inferred from homology"/>
<feature type="domain" description="NADH:quinone oxidoreductase/Mrp antiporter transmembrane" evidence="20">
    <location>
        <begin position="23"/>
        <end position="275"/>
    </location>
</feature>
<accession>A0A343UQ99</accession>
<keyword evidence="8 18" id="KW-0812">Transmembrane</keyword>
<keyword evidence="7 18" id="KW-0679">Respiratory chain</keyword>
<feature type="transmembrane region" description="Helical" evidence="18">
    <location>
        <begin position="300"/>
        <end position="320"/>
    </location>
</feature>
<protein>
    <recommendedName>
        <fullName evidence="5 18">NADH-ubiquinone oxidoreductase chain 2</fullName>
        <ecNumber evidence="4 18">7.1.1.2</ecNumber>
    </recommendedName>
</protein>
<evidence type="ECO:0000313" key="21">
    <source>
        <dbReference type="EMBL" id="AVF96874.1"/>
    </source>
</evidence>
<keyword evidence="12 18" id="KW-1133">Transmembrane helix</keyword>
<evidence type="ECO:0000256" key="7">
    <source>
        <dbReference type="ARBA" id="ARBA00022660"/>
    </source>
</evidence>
<comment type="similarity">
    <text evidence="3 18">Belongs to the complex I subunit 2 family.</text>
</comment>
<feature type="transmembrane region" description="Helical" evidence="18">
    <location>
        <begin position="56"/>
        <end position="76"/>
    </location>
</feature>
<evidence type="ECO:0000256" key="11">
    <source>
        <dbReference type="ARBA" id="ARBA00022982"/>
    </source>
</evidence>
<dbReference type="GO" id="GO:0005743">
    <property type="term" value="C:mitochondrial inner membrane"/>
    <property type="evidence" value="ECO:0007669"/>
    <property type="project" value="UniProtKB-SubCell"/>
</dbReference>
<feature type="chain" id="PRO_5016641385" description="NADH-ubiquinone oxidoreductase chain 2" evidence="19">
    <location>
        <begin position="24"/>
        <end position="324"/>
    </location>
</feature>
<dbReference type="CTD" id="4536"/>
<evidence type="ECO:0000256" key="2">
    <source>
        <dbReference type="ARBA" id="ARBA00004448"/>
    </source>
</evidence>
<dbReference type="GO" id="GO:0008137">
    <property type="term" value="F:NADH dehydrogenase (ubiquinone) activity"/>
    <property type="evidence" value="ECO:0007669"/>
    <property type="project" value="UniProtKB-EC"/>
</dbReference>
<dbReference type="InterPro" id="IPR001750">
    <property type="entry name" value="ND/Mrp_TM"/>
</dbReference>
<keyword evidence="10 18" id="KW-1278">Translocase</keyword>
<feature type="transmembrane region" description="Helical" evidence="18">
    <location>
        <begin position="138"/>
        <end position="159"/>
    </location>
</feature>
<keyword evidence="15 18" id="KW-0496">Mitochondrion</keyword>
<dbReference type="InterPro" id="IPR003917">
    <property type="entry name" value="NADH_UbQ_OxRdtase_chain2"/>
</dbReference>
<evidence type="ECO:0000256" key="14">
    <source>
        <dbReference type="ARBA" id="ARBA00023075"/>
    </source>
</evidence>
<dbReference type="PRINTS" id="PR01436">
    <property type="entry name" value="NADHDHGNASE2"/>
</dbReference>
<evidence type="ECO:0000256" key="15">
    <source>
        <dbReference type="ARBA" id="ARBA00023128"/>
    </source>
</evidence>
<geneLocation type="mitochondrion" evidence="21"/>
<keyword evidence="19" id="KW-0732">Signal</keyword>
<sequence length="324" mass="37579">MSKFYKKLFLLMLVFSTLFSVSANNWFMMWIGMEMNLLSIIPLFKNNNIYPTEASIKYFITQCLASSILLVSILVMENNMMTSYLYLTHLALLIKLGAAPFHFWMPEVIEGLNWMNCLIVLTWQKIAPSVLLMMTFKLTNLITSSMFLSSLIGGLLALNQNSMRKIMAFSSINHTAWMLASMLSYTKMWMIYFSVYSIMNIFIITIFNKFNIFYINQLNSVDLKSIKYLIMLNILSLAGLPPLVGFMPKWLVIYELTKLNMIIISFILMITTLISIFMYLRMITPTLMLKTKNKLMKIEVKVNFIINSMNILFLSSLVLAELMF</sequence>
<evidence type="ECO:0000256" key="4">
    <source>
        <dbReference type="ARBA" id="ARBA00012944"/>
    </source>
</evidence>
<reference evidence="21" key="1">
    <citation type="journal article" date="2017" name="Mitochondrial DNA Part B Resour">
        <title>Complete mitochondrial genome of a leaf-mining beetle, Rhadinosa nigrocyanea (Coleoptera: Hispidae).</title>
        <authorList>
            <person name="Dai X."/>
            <person name="Guo Q."/>
            <person name="Xu J."/>
        </authorList>
    </citation>
    <scope>NUCLEOTIDE SEQUENCE</scope>
</reference>
<keyword evidence="16 18" id="KW-0472">Membrane</keyword>